<reference evidence="2" key="1">
    <citation type="journal article" date="2015" name="PeerJ">
        <title>First genomic representation of candidate bacterial phylum KSB3 points to enhanced environmental sensing as a trigger of wastewater bulking.</title>
        <authorList>
            <person name="Sekiguchi Y."/>
            <person name="Ohashi A."/>
            <person name="Parks D.H."/>
            <person name="Yamauchi T."/>
            <person name="Tyson G.W."/>
            <person name="Hugenholtz P."/>
        </authorList>
    </citation>
    <scope>NUCLEOTIDE SEQUENCE [LARGE SCALE GENOMIC DNA]</scope>
</reference>
<dbReference type="HOGENOM" id="CLU_054162_0_0_0"/>
<accession>A0A081BXL6</accession>
<dbReference type="GO" id="GO:0004853">
    <property type="term" value="F:uroporphyrinogen decarboxylase activity"/>
    <property type="evidence" value="ECO:0007669"/>
    <property type="project" value="InterPro"/>
</dbReference>
<dbReference type="GO" id="GO:0006779">
    <property type="term" value="P:porphyrin-containing compound biosynthetic process"/>
    <property type="evidence" value="ECO:0007669"/>
    <property type="project" value="InterPro"/>
</dbReference>
<protein>
    <submittedName>
        <fullName evidence="2">Uroporphyrinogen-III decarboxylase-like protein</fullName>
    </submittedName>
</protein>
<evidence type="ECO:0000313" key="3">
    <source>
        <dbReference type="Proteomes" id="UP000030661"/>
    </source>
</evidence>
<dbReference type="Pfam" id="PF01208">
    <property type="entry name" value="URO-D"/>
    <property type="match status" value="1"/>
</dbReference>
<dbReference type="STRING" id="1499967.U27_04035"/>
<proteinExistence type="predicted"/>
<dbReference type="SUPFAM" id="SSF51726">
    <property type="entry name" value="UROD/MetE-like"/>
    <property type="match status" value="1"/>
</dbReference>
<dbReference type="PANTHER" id="PTHR47099">
    <property type="entry name" value="METHYLCOBAMIDE:COM METHYLTRANSFERASE MTBA"/>
    <property type="match status" value="1"/>
</dbReference>
<dbReference type="AlphaFoldDB" id="A0A081BXL6"/>
<keyword evidence="3" id="KW-1185">Reference proteome</keyword>
<feature type="domain" description="Uroporphyrinogen decarboxylase (URO-D)" evidence="1">
    <location>
        <begin position="183"/>
        <end position="382"/>
    </location>
</feature>
<dbReference type="InterPro" id="IPR052024">
    <property type="entry name" value="Methanogen_methyltrans"/>
</dbReference>
<dbReference type="EMBL" id="DF820465">
    <property type="protein sequence ID" value="GAK57071.1"/>
    <property type="molecule type" value="Genomic_DNA"/>
</dbReference>
<dbReference type="InterPro" id="IPR000257">
    <property type="entry name" value="Uroporphyrinogen_deCOase"/>
</dbReference>
<gene>
    <name evidence="2" type="ORF">U27_04035</name>
</gene>
<dbReference type="InterPro" id="IPR038071">
    <property type="entry name" value="UROD/MetE-like_sf"/>
</dbReference>
<evidence type="ECO:0000259" key="1">
    <source>
        <dbReference type="Pfam" id="PF01208"/>
    </source>
</evidence>
<evidence type="ECO:0000313" key="2">
    <source>
        <dbReference type="EMBL" id="GAK57071.1"/>
    </source>
</evidence>
<sequence length="387" mass="43617">MTSKARLLAAIQRKIPDRLPVTTHHVMPYFLEKYMHGISFSKFFDYFGLDPIHWTVPHKPDESQGTYYDPQQDEAEFLESRRIVSDAWRITFENISNPEYMTIRYRIVTPKGELTMVTQSNAYTTWVVEHLIKAKRDIDLIGEYVTTPLCDVEQVNREAEAFGDRGLIRGHICCFDVYGQPGTWQDACCLVGTEKMIMATYDDPEWVHTLLKILQTRKLGFVRSLKGAHYDILELGGGDASTTVISPRLFRKFVAPYDSEIIAAAHDARQRIVYHTCGGMMPILEDIAAMGPDAMETFTPPGMGADVDLAEAKRRIGAKVCMIGGFDQGEYLQRSTPEETRAAVRRCFEAAGANGGYILAPSDHFFDAQPELIAAFADEARKCVYEA</sequence>
<dbReference type="Proteomes" id="UP000030661">
    <property type="component" value="Unassembled WGS sequence"/>
</dbReference>
<name>A0A081BXL6_VECG1</name>
<dbReference type="Gene3D" id="3.20.20.210">
    <property type="match status" value="1"/>
</dbReference>
<dbReference type="eggNOG" id="COG0407">
    <property type="taxonomic scope" value="Bacteria"/>
</dbReference>
<organism evidence="2">
    <name type="scientific">Vecturithrix granuli</name>
    <dbReference type="NCBI Taxonomy" id="1499967"/>
    <lineage>
        <taxon>Bacteria</taxon>
        <taxon>Candidatus Moduliflexota</taxon>
        <taxon>Candidatus Vecturitrichia</taxon>
        <taxon>Candidatus Vecturitrichales</taxon>
        <taxon>Candidatus Vecturitrichaceae</taxon>
        <taxon>Candidatus Vecturithrix</taxon>
    </lineage>
</organism>
<dbReference type="PANTHER" id="PTHR47099:SF1">
    <property type="entry name" value="METHYLCOBAMIDE:COM METHYLTRANSFERASE MTBA"/>
    <property type="match status" value="1"/>
</dbReference>